<dbReference type="InterPro" id="IPR036390">
    <property type="entry name" value="WH_DNA-bd_sf"/>
</dbReference>
<dbReference type="Proteomes" id="UP000037696">
    <property type="component" value="Unassembled WGS sequence"/>
</dbReference>
<feature type="domain" description="Alkylmercury lyase helix-turn-helix" evidence="10">
    <location>
        <begin position="26"/>
        <end position="80"/>
    </location>
</feature>
<dbReference type="GO" id="GO:0018836">
    <property type="term" value="F:alkylmercury lyase activity"/>
    <property type="evidence" value="ECO:0007669"/>
    <property type="project" value="UniProtKB-EC"/>
</dbReference>
<evidence type="ECO:0000256" key="8">
    <source>
        <dbReference type="ARBA" id="ARBA00025326"/>
    </source>
</evidence>
<evidence type="ECO:0000256" key="9">
    <source>
        <dbReference type="ARBA" id="ARBA00031271"/>
    </source>
</evidence>
<evidence type="ECO:0000256" key="3">
    <source>
        <dbReference type="ARBA" id="ARBA00013237"/>
    </source>
</evidence>
<dbReference type="EMBL" id="LHQQ01000509">
    <property type="protein sequence ID" value="KOS36306.1"/>
    <property type="molecule type" value="Genomic_DNA"/>
</dbReference>
<comment type="catalytic activity">
    <reaction evidence="1">
        <text>an alkylmercury + H(+) = an alkane + Hg(2+)</text>
        <dbReference type="Rhea" id="RHEA:18777"/>
        <dbReference type="ChEBI" id="CHEBI:15378"/>
        <dbReference type="ChEBI" id="CHEBI:16793"/>
        <dbReference type="ChEBI" id="CHEBI:18310"/>
        <dbReference type="ChEBI" id="CHEBI:83725"/>
        <dbReference type="EC" id="4.99.1.2"/>
    </reaction>
</comment>
<evidence type="ECO:0000313" key="12">
    <source>
        <dbReference type="Proteomes" id="UP000037696"/>
    </source>
</evidence>
<comment type="similarity">
    <text evidence="2">Belongs to the MerB family.</text>
</comment>
<dbReference type="InterPro" id="IPR024259">
    <property type="entry name" value="MerB_HTH_dom"/>
</dbReference>
<accession>A0A0M8NNU5</accession>
<comment type="caution">
    <text evidence="11">The sequence shown here is derived from an EMBL/GenBank/DDBJ whole genome shotgun (WGS) entry which is preliminary data.</text>
</comment>
<keyword evidence="6" id="KW-0476">Mercury</keyword>
<dbReference type="InterPro" id="IPR004927">
    <property type="entry name" value="MerB"/>
</dbReference>
<dbReference type="Gene3D" id="3.30.450.410">
    <property type="match status" value="1"/>
</dbReference>
<evidence type="ECO:0000259" key="10">
    <source>
        <dbReference type="Pfam" id="PF12324"/>
    </source>
</evidence>
<protein>
    <recommendedName>
        <fullName evidence="4">Alkylmercury lyase</fullName>
        <ecNumber evidence="3">4.99.1.2</ecNumber>
    </recommendedName>
    <alternativeName>
        <fullName evidence="9">Organomercurial lyase</fullName>
    </alternativeName>
</protein>
<reference evidence="11 12" key="1">
    <citation type="submission" date="2015-08" db="EMBL/GenBank/DDBJ databases">
        <title>Genome sequencing of Penicillium nordicum.</title>
        <authorList>
            <person name="Nguyen H.D."/>
            <person name="Seifert K.A."/>
        </authorList>
    </citation>
    <scope>NUCLEOTIDE SEQUENCE [LARGE SCALE GENOMIC DNA]</scope>
    <source>
        <strain evidence="11 12">DAOMC 185683</strain>
    </source>
</reference>
<dbReference type="GO" id="GO:0046689">
    <property type="term" value="P:response to mercury ion"/>
    <property type="evidence" value="ECO:0007669"/>
    <property type="project" value="UniProtKB-KW"/>
</dbReference>
<evidence type="ECO:0000256" key="4">
    <source>
        <dbReference type="ARBA" id="ARBA00018180"/>
    </source>
</evidence>
<dbReference type="OrthoDB" id="10547042at2759"/>
<dbReference type="Pfam" id="PF03243">
    <property type="entry name" value="MerB"/>
    <property type="match status" value="1"/>
</dbReference>
<evidence type="ECO:0000256" key="2">
    <source>
        <dbReference type="ARBA" id="ARBA00009443"/>
    </source>
</evidence>
<sequence length="212" mass="23291">MSQKSSVSLEYEQLKNQLLADMMAIPAFFPALLRLVSRGEPVPIAALATEVHIPIHDIEQWLRQQPGTDWDSQGRLLGFGLTQRPTNHRFVLDGRTLYTFCAADALIFPALLGQTANVESRCADSGQQVHVKVEPNAVVFADPGQTMVSHIPGSLSSCDIRSTVCNHGVFYASVESALHWQERHPNGVVLPVEEFFNICLAGLKKAGLIPFT</sequence>
<dbReference type="AlphaFoldDB" id="A0A0M8NNU5"/>
<dbReference type="PRINTS" id="PR01699">
    <property type="entry name" value="ORGNOHGLYASE"/>
</dbReference>
<evidence type="ECO:0000256" key="1">
    <source>
        <dbReference type="ARBA" id="ARBA00000165"/>
    </source>
</evidence>
<evidence type="ECO:0000256" key="6">
    <source>
        <dbReference type="ARBA" id="ARBA00022914"/>
    </source>
</evidence>
<proteinExistence type="inferred from homology"/>
<dbReference type="Pfam" id="PF12324">
    <property type="entry name" value="HTH_15"/>
    <property type="match status" value="1"/>
</dbReference>
<dbReference type="SUPFAM" id="SSF160387">
    <property type="entry name" value="NosL/MerB-like"/>
    <property type="match status" value="1"/>
</dbReference>
<dbReference type="InterPro" id="IPR053717">
    <property type="entry name" value="MerB_lyase_sf"/>
</dbReference>
<evidence type="ECO:0000256" key="7">
    <source>
        <dbReference type="ARBA" id="ARBA00023239"/>
    </source>
</evidence>
<comment type="function">
    <text evidence="8">Cleaves the carbon-mercury bond of organomercurials such as phenylmercuric acetate. One product is Hg(2+), which is subsequently detoxified by the mercuric reductase.</text>
</comment>
<evidence type="ECO:0000256" key="5">
    <source>
        <dbReference type="ARBA" id="ARBA00022466"/>
    </source>
</evidence>
<evidence type="ECO:0000313" key="11">
    <source>
        <dbReference type="EMBL" id="KOS36306.1"/>
    </source>
</evidence>
<gene>
    <name evidence="11" type="ORF">ACN38_g12964</name>
</gene>
<name>A0A0M8NNU5_9EURO</name>
<dbReference type="SUPFAM" id="SSF46785">
    <property type="entry name" value="Winged helix' DNA-binding domain"/>
    <property type="match status" value="1"/>
</dbReference>
<keyword evidence="12" id="KW-1185">Reference proteome</keyword>
<keyword evidence="5" id="KW-0475">Mercuric resistance</keyword>
<dbReference type="EC" id="4.99.1.2" evidence="3"/>
<keyword evidence="7" id="KW-0456">Lyase</keyword>
<organism evidence="11 12">
    <name type="scientific">Penicillium nordicum</name>
    <dbReference type="NCBI Taxonomy" id="229535"/>
    <lineage>
        <taxon>Eukaryota</taxon>
        <taxon>Fungi</taxon>
        <taxon>Dikarya</taxon>
        <taxon>Ascomycota</taxon>
        <taxon>Pezizomycotina</taxon>
        <taxon>Eurotiomycetes</taxon>
        <taxon>Eurotiomycetidae</taxon>
        <taxon>Eurotiales</taxon>
        <taxon>Aspergillaceae</taxon>
        <taxon>Penicillium</taxon>
    </lineage>
</organism>
<dbReference type="NCBIfam" id="NF009710">
    <property type="entry name" value="PRK13239.1"/>
    <property type="match status" value="1"/>
</dbReference>